<evidence type="ECO:0000256" key="6">
    <source>
        <dbReference type="ARBA" id="ARBA00022755"/>
    </source>
</evidence>
<dbReference type="NCBIfam" id="TIGR00928">
    <property type="entry name" value="purB"/>
    <property type="match status" value="1"/>
</dbReference>
<dbReference type="InterPro" id="IPR020557">
    <property type="entry name" value="Fumarate_lyase_CS"/>
</dbReference>
<evidence type="ECO:0000256" key="11">
    <source>
        <dbReference type="ARBA" id="ARBA00049115"/>
    </source>
</evidence>
<evidence type="ECO:0000256" key="2">
    <source>
        <dbReference type="ARBA" id="ARBA00004734"/>
    </source>
</evidence>
<evidence type="ECO:0000256" key="10">
    <source>
        <dbReference type="ARBA" id="ARBA00030717"/>
    </source>
</evidence>
<dbReference type="Gene3D" id="1.10.40.30">
    <property type="entry name" value="Fumarase/aspartase (C-terminal domain)"/>
    <property type="match status" value="1"/>
</dbReference>
<dbReference type="InterPro" id="IPR022761">
    <property type="entry name" value="Fumarate_lyase_N"/>
</dbReference>
<protein>
    <recommendedName>
        <fullName evidence="5 12">Adenylosuccinate lyase</fullName>
        <shortName evidence="13">ASL</shortName>
        <ecNumber evidence="4 12">4.3.2.2</ecNumber>
    </recommendedName>
    <alternativeName>
        <fullName evidence="10 13">Adenylosuccinase</fullName>
    </alternativeName>
</protein>
<dbReference type="RefSeq" id="WP_322346726.1">
    <property type="nucleotide sequence ID" value="NZ_CP129968.2"/>
</dbReference>
<evidence type="ECO:0000256" key="13">
    <source>
        <dbReference type="RuleBase" id="RU361172"/>
    </source>
</evidence>
<dbReference type="Proteomes" id="UP001232019">
    <property type="component" value="Chromosome"/>
</dbReference>
<evidence type="ECO:0000256" key="1">
    <source>
        <dbReference type="ARBA" id="ARBA00004706"/>
    </source>
</evidence>
<dbReference type="GO" id="GO:0004018">
    <property type="term" value="F:N6-(1,2-dicarboxyethyl)AMP AMP-lyase (fumarate-forming) activity"/>
    <property type="evidence" value="ECO:0007669"/>
    <property type="project" value="UniProtKB-UniRule"/>
</dbReference>
<evidence type="ECO:0000313" key="16">
    <source>
        <dbReference type="EMBL" id="WNB17298.1"/>
    </source>
</evidence>
<evidence type="ECO:0000256" key="4">
    <source>
        <dbReference type="ARBA" id="ARBA00012339"/>
    </source>
</evidence>
<dbReference type="KEGG" id="marp:QYS47_21200"/>
<evidence type="ECO:0000256" key="5">
    <source>
        <dbReference type="ARBA" id="ARBA00017058"/>
    </source>
</evidence>
<dbReference type="InterPro" id="IPR024083">
    <property type="entry name" value="Fumarase/histidase_N"/>
</dbReference>
<comment type="function">
    <text evidence="9">Catalyzes two reactions in de novo purine nucleotide biosynthesis. Catalyzes the breakdown of 5-aminoimidazole- (N-succinylocarboxamide) ribotide (SAICAR or 2-[5-amino-1-(5-phospho-beta-D-ribosyl)imidazole-4-carboxamido]succinate) to 5-aminoimidazole-4-carboxamide ribotide (AICAR or 5-amino-1-(5-phospho-beta-D-ribosyl)imidazole-4-carboxamide) and fumarate, and of adenylosuccinate (ADS or N(6)-(1,2-dicarboxyethyl)-AMP) to adenosine monophosphate (AMP) and fumarate.</text>
</comment>
<dbReference type="EMBL" id="CP129968">
    <property type="protein sequence ID" value="WNB17298.1"/>
    <property type="molecule type" value="Genomic_DNA"/>
</dbReference>
<comment type="similarity">
    <text evidence="3 13">Belongs to the lyase 1 family. Adenylosuccinate lyase subfamily.</text>
</comment>
<comment type="catalytic activity">
    <reaction evidence="8">
        <text>(2S)-2-[5-amino-1-(5-phospho-beta-D-ribosyl)imidazole-4-carboxamido]succinate = 5-amino-1-(5-phospho-beta-D-ribosyl)imidazole-4-carboxamide + fumarate</text>
        <dbReference type="Rhea" id="RHEA:23920"/>
        <dbReference type="ChEBI" id="CHEBI:29806"/>
        <dbReference type="ChEBI" id="CHEBI:58443"/>
        <dbReference type="ChEBI" id="CHEBI:58475"/>
        <dbReference type="EC" id="4.3.2.2"/>
    </reaction>
    <physiologicalReaction direction="left-to-right" evidence="8">
        <dbReference type="Rhea" id="RHEA:23921"/>
    </physiologicalReaction>
</comment>
<dbReference type="NCBIfam" id="NF006764">
    <property type="entry name" value="PRK09285.1"/>
    <property type="match status" value="1"/>
</dbReference>
<dbReference type="PROSITE" id="PS00163">
    <property type="entry name" value="FUMARATE_LYASES"/>
    <property type="match status" value="1"/>
</dbReference>
<feature type="domain" description="Fumarate lyase N-terminal" evidence="14">
    <location>
        <begin position="14"/>
        <end position="311"/>
    </location>
</feature>
<evidence type="ECO:0000259" key="15">
    <source>
        <dbReference type="Pfam" id="PF08328"/>
    </source>
</evidence>
<dbReference type="Pfam" id="PF08328">
    <property type="entry name" value="ASL_C"/>
    <property type="match status" value="1"/>
</dbReference>
<organism evidence="16">
    <name type="scientific">Marivirga arenosa</name>
    <dbReference type="NCBI Taxonomy" id="3059076"/>
    <lineage>
        <taxon>Bacteria</taxon>
        <taxon>Pseudomonadati</taxon>
        <taxon>Bacteroidota</taxon>
        <taxon>Cytophagia</taxon>
        <taxon>Cytophagales</taxon>
        <taxon>Marivirgaceae</taxon>
        <taxon>Marivirga</taxon>
    </lineage>
</organism>
<dbReference type="AlphaFoldDB" id="A0AA51ZV38"/>
<evidence type="ECO:0000256" key="3">
    <source>
        <dbReference type="ARBA" id="ARBA00008273"/>
    </source>
</evidence>
<proteinExistence type="inferred from homology"/>
<dbReference type="GO" id="GO:0006188">
    <property type="term" value="P:IMP biosynthetic process"/>
    <property type="evidence" value="ECO:0007669"/>
    <property type="project" value="InterPro"/>
</dbReference>
<evidence type="ECO:0000256" key="7">
    <source>
        <dbReference type="ARBA" id="ARBA00023239"/>
    </source>
</evidence>
<keyword evidence="7 13" id="KW-0456">Lyase</keyword>
<comment type="pathway">
    <text evidence="1 13">Purine metabolism; IMP biosynthesis via de novo pathway; 5-amino-1-(5-phospho-D-ribosyl)imidazole-4-carboxamide from 5-amino-1-(5-phospho-D-ribosyl)imidazole-4-carboxylate: step 2/2.</text>
</comment>
<keyword evidence="6 13" id="KW-0658">Purine biosynthesis</keyword>
<dbReference type="SUPFAM" id="SSF48557">
    <property type="entry name" value="L-aspartase-like"/>
    <property type="match status" value="1"/>
</dbReference>
<dbReference type="Gene3D" id="1.10.275.10">
    <property type="entry name" value="Fumarase/aspartase (N-terminal domain)"/>
    <property type="match status" value="1"/>
</dbReference>
<dbReference type="CDD" id="cd01598">
    <property type="entry name" value="PurB"/>
    <property type="match status" value="1"/>
</dbReference>
<sequence length="447" mass="50887">MELTTLTAISPIDGRYRNKTQSLAEFFSEWGLIRYRVHIEVEYFIALCELPLPQLKDFDKSLFPKMRSLVYDFSEKDALVIKEIEKTTNHDVKAVEYFLKQKFDDLGIGGQKEFIHFGLTSQDINNTATPLLLKEATEKVYLPLLGEVKEIVSKYSNEWKGVPMLAKTHGQPASPTRLGKEIHVFATRIEEQLNLYNTIPFAAKFGGATGNFNAHHVAYPNINWKEFGDNFCEKYLGLKRSEPTTQIEHYDHLAALFDNFKRINTILLDLSKDVWQYISMNYFKQKISKNEVGSSAMPHKVNPIDFENAEGNLGIANALLEHLAAKLPISRLQRDLTDSTVLRNIGVPLAHGVIAFESLKKGLNKLELNQDAIKSDLNENWAVVAEAIQTILRREAYPSPYEALKALTRKNEKITQNTISEFIDQLDVSDTIKNELKDITPFNYTGI</sequence>
<dbReference type="InterPro" id="IPR004769">
    <property type="entry name" value="Pur_lyase"/>
</dbReference>
<evidence type="ECO:0000256" key="12">
    <source>
        <dbReference type="NCBIfam" id="TIGR00928"/>
    </source>
</evidence>
<dbReference type="Gene3D" id="1.20.200.10">
    <property type="entry name" value="Fumarase/aspartase (Central domain)"/>
    <property type="match status" value="1"/>
</dbReference>
<evidence type="ECO:0000256" key="9">
    <source>
        <dbReference type="ARBA" id="ARBA00025012"/>
    </source>
</evidence>
<dbReference type="PANTHER" id="PTHR43411:SF1">
    <property type="entry name" value="ADENYLOSUCCINATE LYASE"/>
    <property type="match status" value="1"/>
</dbReference>
<gene>
    <name evidence="16" type="primary">purB</name>
    <name evidence="16" type="ORF">QYS47_21200</name>
</gene>
<dbReference type="InterPro" id="IPR008948">
    <property type="entry name" value="L-Aspartase-like"/>
</dbReference>
<dbReference type="InterPro" id="IPR047136">
    <property type="entry name" value="PurB_bact"/>
</dbReference>
<evidence type="ECO:0000259" key="14">
    <source>
        <dbReference type="Pfam" id="PF00206"/>
    </source>
</evidence>
<reference evidence="16" key="1">
    <citation type="submission" date="2023-08" db="EMBL/GenBank/DDBJ databases">
        <title>Comparative genomics and taxonomic characterization of three novel marine species of genus Marivirga.</title>
        <authorList>
            <person name="Muhammad N."/>
            <person name="Kim S.-G."/>
        </authorList>
    </citation>
    <scope>NUCLEOTIDE SEQUENCE</scope>
    <source>
        <strain evidence="16">BKB1-2</strain>
    </source>
</reference>
<dbReference type="PANTHER" id="PTHR43411">
    <property type="entry name" value="ADENYLOSUCCINATE LYASE"/>
    <property type="match status" value="1"/>
</dbReference>
<dbReference type="PRINTS" id="PR00149">
    <property type="entry name" value="FUMRATELYASE"/>
</dbReference>
<feature type="domain" description="Adenylosuccinate lyase PurB C-terminal" evidence="15">
    <location>
        <begin position="330"/>
        <end position="445"/>
    </location>
</feature>
<evidence type="ECO:0000256" key="8">
    <source>
        <dbReference type="ARBA" id="ARBA00024477"/>
    </source>
</evidence>
<dbReference type="InterPro" id="IPR000362">
    <property type="entry name" value="Fumarate_lyase_fam"/>
</dbReference>
<comment type="pathway">
    <text evidence="2 13">Purine metabolism; AMP biosynthesis via de novo pathway; AMP from IMP: step 2/2.</text>
</comment>
<name>A0AA51ZV38_9BACT</name>
<accession>A0AA51ZV38</accession>
<comment type="catalytic activity">
    <reaction evidence="11">
        <text>N(6)-(1,2-dicarboxyethyl)-AMP = fumarate + AMP</text>
        <dbReference type="Rhea" id="RHEA:16853"/>
        <dbReference type="ChEBI" id="CHEBI:29806"/>
        <dbReference type="ChEBI" id="CHEBI:57567"/>
        <dbReference type="ChEBI" id="CHEBI:456215"/>
        <dbReference type="EC" id="4.3.2.2"/>
    </reaction>
    <physiologicalReaction direction="left-to-right" evidence="11">
        <dbReference type="Rhea" id="RHEA:16854"/>
    </physiologicalReaction>
</comment>
<dbReference type="InterPro" id="IPR013539">
    <property type="entry name" value="PurB_C"/>
</dbReference>
<dbReference type="Pfam" id="PF00206">
    <property type="entry name" value="Lyase_1"/>
    <property type="match status" value="1"/>
</dbReference>
<dbReference type="EC" id="4.3.2.2" evidence="4 12"/>